<evidence type="ECO:0000313" key="1">
    <source>
        <dbReference type="EMBL" id="CAG8596177.1"/>
    </source>
</evidence>
<comment type="caution">
    <text evidence="1">The sequence shown here is derived from an EMBL/GenBank/DDBJ whole genome shotgun (WGS) entry which is preliminary data.</text>
</comment>
<name>A0ACA9MKN6_9GLOM</name>
<protein>
    <submittedName>
        <fullName evidence="1">2468_t:CDS:1</fullName>
    </submittedName>
</protein>
<dbReference type="Proteomes" id="UP000789860">
    <property type="component" value="Unassembled WGS sequence"/>
</dbReference>
<sequence length="381" mass="43960">MNSQQISQRSKKIVTLFLMLEAFKTNNRCLDMNVTNTTHLLMFNQTVMNTTIQFFTHLNLRTSQQRRPKTVGFWVDVFPYLTDNEGYNSFRKHFRITCATFSTIVSRLESHPAFSATASNATPVWKQIAIVLWHLANGTGIRILEQTLRVSQGSVSNFTDRFLEALLDLESDRIAWPRGARLAAIIQGFECEEIGLENKKLPNVIGAMDSSHIPIHPPSKMDLDICTILNREIKLHPEQWVPGGTYIIADLAYPLRTYLMKAFLNYDLLGHRERCFNKTLSSMRMIVENAFGILKARWRILLHKIYCTELERIVRIIHACCILHNFCIDNGDLLSFEDIEVNSELEYENQNDIENDAITAEQERIAGIHKREYLADYLMNV</sequence>
<gene>
    <name evidence="1" type="ORF">SCALOS_LOCUS6763</name>
</gene>
<evidence type="ECO:0000313" key="2">
    <source>
        <dbReference type="Proteomes" id="UP000789860"/>
    </source>
</evidence>
<keyword evidence="2" id="KW-1185">Reference proteome</keyword>
<organism evidence="1 2">
    <name type="scientific">Scutellospora calospora</name>
    <dbReference type="NCBI Taxonomy" id="85575"/>
    <lineage>
        <taxon>Eukaryota</taxon>
        <taxon>Fungi</taxon>
        <taxon>Fungi incertae sedis</taxon>
        <taxon>Mucoromycota</taxon>
        <taxon>Glomeromycotina</taxon>
        <taxon>Glomeromycetes</taxon>
        <taxon>Diversisporales</taxon>
        <taxon>Gigasporaceae</taxon>
        <taxon>Scutellospora</taxon>
    </lineage>
</organism>
<accession>A0ACA9MKN6</accession>
<dbReference type="EMBL" id="CAJVPM010013643">
    <property type="protein sequence ID" value="CAG8596177.1"/>
    <property type="molecule type" value="Genomic_DNA"/>
</dbReference>
<proteinExistence type="predicted"/>
<reference evidence="1" key="1">
    <citation type="submission" date="2021-06" db="EMBL/GenBank/DDBJ databases">
        <authorList>
            <person name="Kallberg Y."/>
            <person name="Tangrot J."/>
            <person name="Rosling A."/>
        </authorList>
    </citation>
    <scope>NUCLEOTIDE SEQUENCE</scope>
    <source>
        <strain evidence="1">AU212A</strain>
    </source>
</reference>